<dbReference type="Pfam" id="PF14520">
    <property type="entry name" value="HHH_5"/>
    <property type="match status" value="1"/>
</dbReference>
<gene>
    <name evidence="3" type="ORF">FIV42_18065</name>
</gene>
<organism evidence="3 4">
    <name type="scientific">Persicimonas caeni</name>
    <dbReference type="NCBI Taxonomy" id="2292766"/>
    <lineage>
        <taxon>Bacteria</taxon>
        <taxon>Deltaproteobacteria</taxon>
        <taxon>Bradymonadales</taxon>
        <taxon>Bradymonadaceae</taxon>
        <taxon>Persicimonas</taxon>
    </lineage>
</organism>
<proteinExistence type="predicted"/>
<dbReference type="Gene3D" id="3.40.50.150">
    <property type="entry name" value="Vaccinia Virus protein VP39"/>
    <property type="match status" value="1"/>
</dbReference>
<dbReference type="InterPro" id="IPR041698">
    <property type="entry name" value="Methyltransf_25"/>
</dbReference>
<dbReference type="InterPro" id="IPR010994">
    <property type="entry name" value="RuvA_2-like"/>
</dbReference>
<feature type="domain" description="Methyltransferase" evidence="2">
    <location>
        <begin position="319"/>
        <end position="420"/>
    </location>
</feature>
<accession>A0A4Y6PW45</accession>
<dbReference type="PANTHER" id="PTHR43591">
    <property type="entry name" value="METHYLTRANSFERASE"/>
    <property type="match status" value="1"/>
</dbReference>
<protein>
    <submittedName>
        <fullName evidence="3">Methyltransferase domain-containing protein</fullName>
    </submittedName>
</protein>
<dbReference type="AlphaFoldDB" id="A0A4Y6PW45"/>
<keyword evidence="3" id="KW-0489">Methyltransferase</keyword>
<dbReference type="Gene3D" id="2.20.25.10">
    <property type="match status" value="1"/>
</dbReference>
<dbReference type="PRINTS" id="PR00624">
    <property type="entry name" value="HISTONEH5"/>
</dbReference>
<feature type="compositionally biased region" description="Basic and acidic residues" evidence="1">
    <location>
        <begin position="105"/>
        <end position="143"/>
    </location>
</feature>
<dbReference type="EMBL" id="CP041186">
    <property type="protein sequence ID" value="QDG52571.1"/>
    <property type="molecule type" value="Genomic_DNA"/>
</dbReference>
<accession>A0A5B8YBH8</accession>
<reference evidence="3 4" key="1">
    <citation type="submission" date="2019-06" db="EMBL/GenBank/DDBJ databases">
        <title>Persicimonas caeni gen. nov., sp. nov., a predatory bacterium isolated from solar saltern.</title>
        <authorList>
            <person name="Wang S."/>
        </authorList>
    </citation>
    <scope>NUCLEOTIDE SEQUENCE [LARGE SCALE GENOMIC DNA]</scope>
    <source>
        <strain evidence="3 4">YN101</strain>
    </source>
</reference>
<keyword evidence="4" id="KW-1185">Reference proteome</keyword>
<evidence type="ECO:0000313" key="4">
    <source>
        <dbReference type="Proteomes" id="UP000315995"/>
    </source>
</evidence>
<dbReference type="InterPro" id="IPR005819">
    <property type="entry name" value="H1/H5"/>
</dbReference>
<dbReference type="CDD" id="cd02440">
    <property type="entry name" value="AdoMet_MTases"/>
    <property type="match status" value="1"/>
</dbReference>
<dbReference type="GO" id="GO:0030527">
    <property type="term" value="F:structural constituent of chromatin"/>
    <property type="evidence" value="ECO:0007669"/>
    <property type="project" value="InterPro"/>
</dbReference>
<name>A0A4Y6PW45_PERCE</name>
<keyword evidence="3" id="KW-0808">Transferase</keyword>
<dbReference type="OrthoDB" id="5421689at2"/>
<dbReference type="GO" id="GO:0003677">
    <property type="term" value="F:DNA binding"/>
    <property type="evidence" value="ECO:0007669"/>
    <property type="project" value="InterPro"/>
</dbReference>
<dbReference type="GO" id="GO:0006334">
    <property type="term" value="P:nucleosome assembly"/>
    <property type="evidence" value="ECO:0007669"/>
    <property type="project" value="InterPro"/>
</dbReference>
<dbReference type="GO" id="GO:0000786">
    <property type="term" value="C:nucleosome"/>
    <property type="evidence" value="ECO:0007669"/>
    <property type="project" value="InterPro"/>
</dbReference>
<evidence type="ECO:0000259" key="2">
    <source>
        <dbReference type="Pfam" id="PF13649"/>
    </source>
</evidence>
<dbReference type="Proteomes" id="UP000315995">
    <property type="component" value="Chromosome"/>
</dbReference>
<dbReference type="GO" id="GO:0032259">
    <property type="term" value="P:methylation"/>
    <property type="evidence" value="ECO:0007669"/>
    <property type="project" value="UniProtKB-KW"/>
</dbReference>
<feature type="region of interest" description="Disordered" evidence="1">
    <location>
        <begin position="186"/>
        <end position="213"/>
    </location>
</feature>
<dbReference type="Pfam" id="PF13649">
    <property type="entry name" value="Methyltransf_25"/>
    <property type="match status" value="1"/>
</dbReference>
<dbReference type="Gene3D" id="1.10.150.20">
    <property type="entry name" value="5' to 3' exonuclease, C-terminal subdomain"/>
    <property type="match status" value="1"/>
</dbReference>
<feature type="region of interest" description="Disordered" evidence="1">
    <location>
        <begin position="96"/>
        <end position="143"/>
    </location>
</feature>
<evidence type="ECO:0000256" key="1">
    <source>
        <dbReference type="SAM" id="MobiDB-lite"/>
    </source>
</evidence>
<dbReference type="SUPFAM" id="SSF53335">
    <property type="entry name" value="S-adenosyl-L-methionine-dependent methyltransferases"/>
    <property type="match status" value="1"/>
</dbReference>
<dbReference type="GO" id="GO:0008168">
    <property type="term" value="F:methyltransferase activity"/>
    <property type="evidence" value="ECO:0007669"/>
    <property type="project" value="UniProtKB-KW"/>
</dbReference>
<sequence>MRRFCRRQSIYFDVAQRSLEEASAMAKKASKQTIEELSQVKYVGPAKAEAFVKELGIGSIEELYEASKNGKLEKVSGVGAALSKKIHKAAGEALKATGPAEVAEEPAKKAKEAQKKAKEKKAKEKQEAKAKEAKAKAAEKEAEAKKEAKAKEAKAKEEAKAKAVETKKKAEKKAKEVKEKVEKKAKETVTEEVPPTPETARKRAPAKPAARTEDRVEQFIATLRCPACGHDEFDRGATTLTCTACRREYNFHNGVADLAPPKPSGRSVTQRIMESRFYARFYEDVMRPKLTGVVSDRSLSEEYALSSEMLELDDNTRLLDVAAGTGNFTRYFAQQLNEQGAGDDSLVVGMDLSWPMLETARTYLRRDGLDEQVFLIRGDATRIPARRAAYNRLHCAGALHMMKNIDEALRNFARILEPGGICVIGTFILGDGMMRRLVKRAAELPTQFHWFSRDELHQRLRRAGFEVVEDSVAGDAITVKTRRT</sequence>
<dbReference type="SUPFAM" id="SSF47781">
    <property type="entry name" value="RuvA domain 2-like"/>
    <property type="match status" value="1"/>
</dbReference>
<evidence type="ECO:0000313" key="3">
    <source>
        <dbReference type="EMBL" id="QDG52571.1"/>
    </source>
</evidence>
<dbReference type="InterPro" id="IPR029063">
    <property type="entry name" value="SAM-dependent_MTases_sf"/>
</dbReference>